<comment type="caution">
    <text evidence="3">The sequence shown here is derived from an EMBL/GenBank/DDBJ whole genome shotgun (WGS) entry which is preliminary data.</text>
</comment>
<accession>A0A7Z0D694</accession>
<evidence type="ECO:0000313" key="3">
    <source>
        <dbReference type="EMBL" id="NYI69701.1"/>
    </source>
</evidence>
<dbReference type="Pfam" id="PF00561">
    <property type="entry name" value="Abhydrolase_1"/>
    <property type="match status" value="1"/>
</dbReference>
<protein>
    <submittedName>
        <fullName evidence="3">Pimeloyl-ACP methyl ester carboxylesterase</fullName>
    </submittedName>
</protein>
<keyword evidence="4" id="KW-1185">Reference proteome</keyword>
<dbReference type="PANTHER" id="PTHR46118:SF4">
    <property type="entry name" value="PROTEIN ABHD11"/>
    <property type="match status" value="1"/>
</dbReference>
<dbReference type="EMBL" id="JACBZS010000001">
    <property type="protein sequence ID" value="NYI69701.1"/>
    <property type="molecule type" value="Genomic_DNA"/>
</dbReference>
<name>A0A7Z0D694_9ACTN</name>
<sequence>MSLATTTVGAGEPDVAFAHGLFGQGKNWTQIAKALTPGHTSLLVDMPDHGRSPWTERVDYPGYADLVAETLAPHAPLDLVGHSMGGKIAMQVALRRPELVRRLVVVDIAPADYRGLSAFGDYVAAMRAIDLATLPGREAADEALRDGVPDPVVRGFLLQNLRRASAPENWRWQMNLGLLGDQLDRLGEWPATDATFDGPVLWVAGAESDYVRPEHREAMRALFPRVRSVRVKGAGHWVHSEQPDAFVRTLRAFLDA</sequence>
<dbReference type="Gene3D" id="3.40.50.1820">
    <property type="entry name" value="alpha/beta hydrolase"/>
    <property type="match status" value="1"/>
</dbReference>
<keyword evidence="1" id="KW-0378">Hydrolase</keyword>
<reference evidence="3 4" key="1">
    <citation type="submission" date="2020-07" db="EMBL/GenBank/DDBJ databases">
        <title>Sequencing the genomes of 1000 actinobacteria strains.</title>
        <authorList>
            <person name="Klenk H.-P."/>
        </authorList>
    </citation>
    <scope>NUCLEOTIDE SEQUENCE [LARGE SCALE GENOMIC DNA]</scope>
    <source>
        <strain evidence="3 4">DSM 103164</strain>
    </source>
</reference>
<dbReference type="PANTHER" id="PTHR46118">
    <property type="entry name" value="PROTEIN ABHD11"/>
    <property type="match status" value="1"/>
</dbReference>
<dbReference type="PRINTS" id="PR00111">
    <property type="entry name" value="ABHYDROLASE"/>
</dbReference>
<dbReference type="InterPro" id="IPR029058">
    <property type="entry name" value="AB_hydrolase_fold"/>
</dbReference>
<evidence type="ECO:0000256" key="1">
    <source>
        <dbReference type="ARBA" id="ARBA00022801"/>
    </source>
</evidence>
<dbReference type="RefSeq" id="WP_179443737.1">
    <property type="nucleotide sequence ID" value="NZ_JACBZS010000001.1"/>
</dbReference>
<feature type="domain" description="AB hydrolase-1" evidence="2">
    <location>
        <begin position="17"/>
        <end position="242"/>
    </location>
</feature>
<proteinExistence type="predicted"/>
<dbReference type="SUPFAM" id="SSF53474">
    <property type="entry name" value="alpha/beta-Hydrolases"/>
    <property type="match status" value="1"/>
</dbReference>
<evidence type="ECO:0000313" key="4">
    <source>
        <dbReference type="Proteomes" id="UP000527616"/>
    </source>
</evidence>
<organism evidence="3 4">
    <name type="scientific">Naumannella cuiyingiana</name>
    <dbReference type="NCBI Taxonomy" id="1347891"/>
    <lineage>
        <taxon>Bacteria</taxon>
        <taxon>Bacillati</taxon>
        <taxon>Actinomycetota</taxon>
        <taxon>Actinomycetes</taxon>
        <taxon>Propionibacteriales</taxon>
        <taxon>Propionibacteriaceae</taxon>
        <taxon>Naumannella</taxon>
    </lineage>
</organism>
<dbReference type="AlphaFoldDB" id="A0A7Z0D694"/>
<dbReference type="Proteomes" id="UP000527616">
    <property type="component" value="Unassembled WGS sequence"/>
</dbReference>
<dbReference type="GO" id="GO:0016787">
    <property type="term" value="F:hydrolase activity"/>
    <property type="evidence" value="ECO:0007669"/>
    <property type="project" value="UniProtKB-KW"/>
</dbReference>
<dbReference type="InterPro" id="IPR000073">
    <property type="entry name" value="AB_hydrolase_1"/>
</dbReference>
<evidence type="ECO:0000259" key="2">
    <source>
        <dbReference type="Pfam" id="PF00561"/>
    </source>
</evidence>
<gene>
    <name evidence="3" type="ORF">GGQ54_000261</name>
</gene>